<dbReference type="RefSeq" id="WP_106671652.1">
    <property type="nucleotide sequence ID" value="NZ_BMFE01000001.1"/>
</dbReference>
<dbReference type="InterPro" id="IPR018076">
    <property type="entry name" value="T2SS_GspF_dom"/>
</dbReference>
<feature type="transmembrane region" description="Helical" evidence="6">
    <location>
        <begin position="6"/>
        <end position="28"/>
    </location>
</feature>
<comment type="caution">
    <text evidence="8">The sequence shown here is derived from an EMBL/GenBank/DDBJ whole genome shotgun (WGS) entry which is preliminary data.</text>
</comment>
<evidence type="ECO:0000256" key="4">
    <source>
        <dbReference type="ARBA" id="ARBA00022989"/>
    </source>
</evidence>
<keyword evidence="9" id="KW-1185">Reference proteome</keyword>
<evidence type="ECO:0000313" key="8">
    <source>
        <dbReference type="EMBL" id="PSF07783.1"/>
    </source>
</evidence>
<evidence type="ECO:0000256" key="5">
    <source>
        <dbReference type="ARBA" id="ARBA00023136"/>
    </source>
</evidence>
<feature type="transmembrane region" description="Helical" evidence="6">
    <location>
        <begin position="101"/>
        <end position="118"/>
    </location>
</feature>
<sequence length="304" mass="33385">MSTQLIWLACLLAGLGALIVIMLQLVLGRVQVAGDLKRRTANRLSAEVPVEKKTSVIDLGPLENVLLRAGFHLSGTRFMLIVAVVVAVLLAVLVFRGPVEAAVAIFFVVTVSVTTWRVKFERQRRQIFEELPGILDGMLRSISVGRSVEQSIVTAFADASPVFDPMVFRLKNAVSQGRDYTLVLDAFASFYQMPAFTQVAIALRTSTRFGSSVKPVLFEVAKAIRSQQELRREFMAATAETRFTAVTFAIMPPGLAVYMVVVNEQFSEKLLQSDIGHTLLMISGGLQLLGILMIWNLIRGVGRG</sequence>
<evidence type="ECO:0000256" key="2">
    <source>
        <dbReference type="ARBA" id="ARBA00022475"/>
    </source>
</evidence>
<accession>A0A2T1KDF1</accession>
<feature type="transmembrane region" description="Helical" evidence="6">
    <location>
        <begin position="78"/>
        <end position="95"/>
    </location>
</feature>
<protein>
    <submittedName>
        <fullName evidence="8">Type II secretion system protein</fullName>
    </submittedName>
</protein>
<comment type="subcellular location">
    <subcellularLocation>
        <location evidence="1">Cell membrane</location>
        <topology evidence="1">Multi-pass membrane protein</topology>
    </subcellularLocation>
</comment>
<dbReference type="Pfam" id="PF00482">
    <property type="entry name" value="T2SSF"/>
    <property type="match status" value="1"/>
</dbReference>
<keyword evidence="5 6" id="KW-0472">Membrane</keyword>
<dbReference type="Proteomes" id="UP000238385">
    <property type="component" value="Unassembled WGS sequence"/>
</dbReference>
<gene>
    <name evidence="8" type="ORF">C7H08_10240</name>
</gene>
<dbReference type="GO" id="GO:0005886">
    <property type="term" value="C:plasma membrane"/>
    <property type="evidence" value="ECO:0007669"/>
    <property type="project" value="UniProtKB-SubCell"/>
</dbReference>
<proteinExistence type="predicted"/>
<evidence type="ECO:0000313" key="9">
    <source>
        <dbReference type="Proteomes" id="UP000238385"/>
    </source>
</evidence>
<keyword evidence="4 6" id="KW-1133">Transmembrane helix</keyword>
<feature type="domain" description="Type II secretion system protein GspF" evidence="7">
    <location>
        <begin position="138"/>
        <end position="260"/>
    </location>
</feature>
<organism evidence="8 9">
    <name type="scientific">Marinobacter halophilus</name>
    <dbReference type="NCBI Taxonomy" id="1323740"/>
    <lineage>
        <taxon>Bacteria</taxon>
        <taxon>Pseudomonadati</taxon>
        <taxon>Pseudomonadota</taxon>
        <taxon>Gammaproteobacteria</taxon>
        <taxon>Pseudomonadales</taxon>
        <taxon>Marinobacteraceae</taxon>
        <taxon>Marinobacter</taxon>
    </lineage>
</organism>
<dbReference type="PANTHER" id="PTHR35007">
    <property type="entry name" value="INTEGRAL MEMBRANE PROTEIN-RELATED"/>
    <property type="match status" value="1"/>
</dbReference>
<evidence type="ECO:0000256" key="3">
    <source>
        <dbReference type="ARBA" id="ARBA00022692"/>
    </source>
</evidence>
<name>A0A2T1KDF1_9GAMM</name>
<evidence type="ECO:0000259" key="7">
    <source>
        <dbReference type="Pfam" id="PF00482"/>
    </source>
</evidence>
<reference evidence="8 9" key="1">
    <citation type="submission" date="2018-03" db="EMBL/GenBank/DDBJ databases">
        <title>Marinobacter brunus sp. nov., a marine bacterium of Gamma-proteobacteria isolated from the surface seawater of the South China Sea.</title>
        <authorList>
            <person name="Cheng H."/>
            <person name="Wu Y.-H."/>
            <person name="Xamxidin M."/>
            <person name="Xu X.-W."/>
        </authorList>
    </citation>
    <scope>NUCLEOTIDE SEQUENCE [LARGE SCALE GENOMIC DNA]</scope>
    <source>
        <strain evidence="8 9">JCM 30472</strain>
    </source>
</reference>
<feature type="transmembrane region" description="Helical" evidence="6">
    <location>
        <begin position="275"/>
        <end position="298"/>
    </location>
</feature>
<evidence type="ECO:0000256" key="6">
    <source>
        <dbReference type="SAM" id="Phobius"/>
    </source>
</evidence>
<keyword evidence="3 6" id="KW-0812">Transmembrane</keyword>
<dbReference type="AlphaFoldDB" id="A0A2T1KDF1"/>
<feature type="transmembrane region" description="Helical" evidence="6">
    <location>
        <begin position="241"/>
        <end position="263"/>
    </location>
</feature>
<dbReference type="OrthoDB" id="6074830at2"/>
<keyword evidence="2" id="KW-1003">Cell membrane</keyword>
<dbReference type="PANTHER" id="PTHR35007:SF1">
    <property type="entry name" value="PILUS ASSEMBLY PROTEIN"/>
    <property type="match status" value="1"/>
</dbReference>
<dbReference type="EMBL" id="PXNN01000013">
    <property type="protein sequence ID" value="PSF07783.1"/>
    <property type="molecule type" value="Genomic_DNA"/>
</dbReference>
<evidence type="ECO:0000256" key="1">
    <source>
        <dbReference type="ARBA" id="ARBA00004651"/>
    </source>
</evidence>